<dbReference type="Pfam" id="PF11821">
    <property type="entry name" value="ActD"/>
    <property type="match status" value="1"/>
</dbReference>
<feature type="transmembrane region" description="Helical" evidence="1">
    <location>
        <begin position="56"/>
        <end position="78"/>
    </location>
</feature>
<evidence type="ECO:0000313" key="3">
    <source>
        <dbReference type="Proteomes" id="UP001501508"/>
    </source>
</evidence>
<gene>
    <name evidence="2" type="ORF">GCM10023091_41850</name>
</gene>
<keyword evidence="3" id="KW-1185">Reference proteome</keyword>
<dbReference type="InterPro" id="IPR021776">
    <property type="entry name" value="ActD"/>
</dbReference>
<name>A0ABP8MA65_9BACT</name>
<proteinExistence type="predicted"/>
<evidence type="ECO:0000313" key="2">
    <source>
        <dbReference type="EMBL" id="GAA4447263.1"/>
    </source>
</evidence>
<keyword evidence="1" id="KW-0472">Membrane</keyword>
<dbReference type="PANTHER" id="PTHR40394:SF2">
    <property type="entry name" value="QUINOL:CYTOCHROME C OXIDOREDUCTASE MEMBRANE PROTEIN"/>
    <property type="match status" value="1"/>
</dbReference>
<organism evidence="2 3">
    <name type="scientific">Ravibacter arvi</name>
    <dbReference type="NCBI Taxonomy" id="2051041"/>
    <lineage>
        <taxon>Bacteria</taxon>
        <taxon>Pseudomonadati</taxon>
        <taxon>Bacteroidota</taxon>
        <taxon>Cytophagia</taxon>
        <taxon>Cytophagales</taxon>
        <taxon>Spirosomataceae</taxon>
        <taxon>Ravibacter</taxon>
    </lineage>
</organism>
<protein>
    <submittedName>
        <fullName evidence="2">DUF3341 domain-containing protein</fullName>
    </submittedName>
</protein>
<keyword evidence="1" id="KW-1133">Transmembrane helix</keyword>
<comment type="caution">
    <text evidence="2">The sequence shown here is derived from an EMBL/GenBank/DDBJ whole genome shotgun (WGS) entry which is preliminary data.</text>
</comment>
<feature type="transmembrane region" description="Helical" evidence="1">
    <location>
        <begin position="98"/>
        <end position="120"/>
    </location>
</feature>
<dbReference type="PANTHER" id="PTHR40394">
    <property type="entry name" value="LIPOPROTEIN-RELATED"/>
    <property type="match status" value="1"/>
</dbReference>
<accession>A0ABP8MA65</accession>
<keyword evidence="1" id="KW-0812">Transmembrane</keyword>
<reference evidence="3" key="1">
    <citation type="journal article" date="2019" name="Int. J. Syst. Evol. Microbiol.">
        <title>The Global Catalogue of Microorganisms (GCM) 10K type strain sequencing project: providing services to taxonomists for standard genome sequencing and annotation.</title>
        <authorList>
            <consortium name="The Broad Institute Genomics Platform"/>
            <consortium name="The Broad Institute Genome Sequencing Center for Infectious Disease"/>
            <person name="Wu L."/>
            <person name="Ma J."/>
        </authorList>
    </citation>
    <scope>NUCLEOTIDE SEQUENCE [LARGE SCALE GENOMIC DNA]</scope>
    <source>
        <strain evidence="3">JCM 31920</strain>
    </source>
</reference>
<sequence>MAALSGKFLVGVYDDDEKLLHAIPKIRKEGVKIMEVYTPFPIHGLDHALGHPRTKIGIAAFLFGLLGCTCVLTLMIWTMGVDWPMIVGGKDPISIPNYIPISFEGTVLFTAFGMVITFLITNGLKPDPYPQLFDKRATDNKFVMAIELHNNRMSEDEITRVLRDNGAEEVNLKQF</sequence>
<dbReference type="EMBL" id="BAABEY010000036">
    <property type="protein sequence ID" value="GAA4447263.1"/>
    <property type="molecule type" value="Genomic_DNA"/>
</dbReference>
<evidence type="ECO:0000256" key="1">
    <source>
        <dbReference type="SAM" id="Phobius"/>
    </source>
</evidence>
<dbReference type="Proteomes" id="UP001501508">
    <property type="component" value="Unassembled WGS sequence"/>
</dbReference>
<dbReference type="RefSeq" id="WP_345032866.1">
    <property type="nucleotide sequence ID" value="NZ_BAABEY010000036.1"/>
</dbReference>